<dbReference type="Proteomes" id="UP000886842">
    <property type="component" value="Unassembled WGS sequence"/>
</dbReference>
<protein>
    <submittedName>
        <fullName evidence="3">Alpha/beta fold hydrolase</fullName>
    </submittedName>
</protein>
<evidence type="ECO:0000259" key="2">
    <source>
        <dbReference type="Pfam" id="PF00561"/>
    </source>
</evidence>
<sequence>MTLNTTLLGSDGPLITFCHGLFGQGRNWTGIAKSLVGKGFRCLLVDLPNHGRSAWTEHLSFAQMAEAVAGAIRDTGLAPSVVVGHSLGGKVAMRLALDHPDLVSRLCVVDIAPAPYEGMNQFAQYIKGMRTIDLASLDNRAVADAQLEPAVPDPTVRGFLLQNLRHDTSPGGRGWFWQPNLDLIESELDRIAGWESTDAVYRGPVLWVGGAESDYIQPEHEPAMRALFPQTRRLTVKRAGHWVHSAQPEVFTEVLTQFAGGA</sequence>
<dbReference type="GO" id="GO:0016787">
    <property type="term" value="F:hydrolase activity"/>
    <property type="evidence" value="ECO:0007669"/>
    <property type="project" value="UniProtKB-KW"/>
</dbReference>
<accession>A0A9D1GZZ2</accession>
<dbReference type="InterPro" id="IPR000073">
    <property type="entry name" value="AB_hydrolase_1"/>
</dbReference>
<evidence type="ECO:0000313" key="3">
    <source>
        <dbReference type="EMBL" id="HIT76916.1"/>
    </source>
</evidence>
<dbReference type="EMBL" id="DVLP01000438">
    <property type="protein sequence ID" value="HIT76916.1"/>
    <property type="molecule type" value="Genomic_DNA"/>
</dbReference>
<comment type="caution">
    <text evidence="3">The sequence shown here is derived from an EMBL/GenBank/DDBJ whole genome shotgun (WGS) entry which is preliminary data.</text>
</comment>
<reference evidence="3" key="1">
    <citation type="submission" date="2020-10" db="EMBL/GenBank/DDBJ databases">
        <authorList>
            <person name="Gilroy R."/>
        </authorList>
    </citation>
    <scope>NUCLEOTIDE SEQUENCE</scope>
    <source>
        <strain evidence="3">ChiGjej1B1-24693</strain>
    </source>
</reference>
<evidence type="ECO:0000313" key="4">
    <source>
        <dbReference type="Proteomes" id="UP000886842"/>
    </source>
</evidence>
<organism evidence="3 4">
    <name type="scientific">Candidatus Avipropionibacterium avicola</name>
    <dbReference type="NCBI Taxonomy" id="2840701"/>
    <lineage>
        <taxon>Bacteria</taxon>
        <taxon>Bacillati</taxon>
        <taxon>Actinomycetota</taxon>
        <taxon>Actinomycetes</taxon>
        <taxon>Propionibacteriales</taxon>
        <taxon>Propionibacteriaceae</taxon>
        <taxon>Propionibacteriaceae incertae sedis</taxon>
        <taxon>Candidatus Avipropionibacterium</taxon>
    </lineage>
</organism>
<dbReference type="AlphaFoldDB" id="A0A9D1GZZ2"/>
<dbReference type="PANTHER" id="PTHR46118:SF4">
    <property type="entry name" value="PROTEIN ABHD11"/>
    <property type="match status" value="1"/>
</dbReference>
<proteinExistence type="predicted"/>
<dbReference type="PRINTS" id="PR00111">
    <property type="entry name" value="ABHYDROLASE"/>
</dbReference>
<dbReference type="PANTHER" id="PTHR46118">
    <property type="entry name" value="PROTEIN ABHD11"/>
    <property type="match status" value="1"/>
</dbReference>
<dbReference type="Gene3D" id="3.40.50.1820">
    <property type="entry name" value="alpha/beta hydrolase"/>
    <property type="match status" value="1"/>
</dbReference>
<reference evidence="3" key="2">
    <citation type="journal article" date="2021" name="PeerJ">
        <title>Extensive microbial diversity within the chicken gut microbiome revealed by metagenomics and culture.</title>
        <authorList>
            <person name="Gilroy R."/>
            <person name="Ravi A."/>
            <person name="Getino M."/>
            <person name="Pursley I."/>
            <person name="Horton D.L."/>
            <person name="Alikhan N.F."/>
            <person name="Baker D."/>
            <person name="Gharbi K."/>
            <person name="Hall N."/>
            <person name="Watson M."/>
            <person name="Adriaenssens E.M."/>
            <person name="Foster-Nyarko E."/>
            <person name="Jarju S."/>
            <person name="Secka A."/>
            <person name="Antonio M."/>
            <person name="Oren A."/>
            <person name="Chaudhuri R.R."/>
            <person name="La Ragione R."/>
            <person name="Hildebrand F."/>
            <person name="Pallen M.J."/>
        </authorList>
    </citation>
    <scope>NUCLEOTIDE SEQUENCE</scope>
    <source>
        <strain evidence="3">ChiGjej1B1-24693</strain>
    </source>
</reference>
<keyword evidence="1 3" id="KW-0378">Hydrolase</keyword>
<feature type="domain" description="AB hydrolase-1" evidence="2">
    <location>
        <begin position="13"/>
        <end position="244"/>
    </location>
</feature>
<name>A0A9D1GZZ2_9ACTN</name>
<dbReference type="InterPro" id="IPR000639">
    <property type="entry name" value="Epox_hydrolase-like"/>
</dbReference>
<dbReference type="PRINTS" id="PR00412">
    <property type="entry name" value="EPOXHYDRLASE"/>
</dbReference>
<dbReference type="SUPFAM" id="SSF53474">
    <property type="entry name" value="alpha/beta-Hydrolases"/>
    <property type="match status" value="1"/>
</dbReference>
<dbReference type="InterPro" id="IPR029058">
    <property type="entry name" value="AB_hydrolase_fold"/>
</dbReference>
<evidence type="ECO:0000256" key="1">
    <source>
        <dbReference type="ARBA" id="ARBA00022801"/>
    </source>
</evidence>
<gene>
    <name evidence="3" type="ORF">IAA98_15155</name>
</gene>
<dbReference type="Pfam" id="PF00561">
    <property type="entry name" value="Abhydrolase_1"/>
    <property type="match status" value="1"/>
</dbReference>